<feature type="binding site" evidence="6">
    <location>
        <position position="363"/>
    </location>
    <ligand>
        <name>S-adenosyl-L-methionine</name>
        <dbReference type="ChEBI" id="CHEBI:59789"/>
    </ligand>
</feature>
<accession>A0A3B0MIB5</accession>
<evidence type="ECO:0000256" key="5">
    <source>
        <dbReference type="PIRSR" id="PIRSR015894-1"/>
    </source>
</evidence>
<comment type="similarity">
    <text evidence="4">Belongs to the class I-like SAM-binding methyltransferase superfamily.</text>
</comment>
<dbReference type="Pfam" id="PF17285">
    <property type="entry name" value="PRMT5_TIM"/>
    <property type="match status" value="1"/>
</dbReference>
<feature type="binding site" evidence="6">
    <location>
        <begin position="472"/>
        <end position="473"/>
    </location>
    <ligand>
        <name>S-adenosyl-L-methionine</name>
        <dbReference type="ChEBI" id="CHEBI:59789"/>
    </ligand>
</feature>
<dbReference type="PANTHER" id="PTHR10738">
    <property type="entry name" value="PROTEIN ARGININE N-METHYLTRANSFERASE 5"/>
    <property type="match status" value="1"/>
</dbReference>
<sequence length="707" mass="81152">MPKVESSGALRNPLLFGWKIDDPNNDNLLGCVKLIESLGISFLVLDLNTLSTNLESYDSFQHLNRKDNSSLYHSEEFGLLRGFNPLGKSDLALPNELWSQRIVSLIRTNDFKVLKTQIEWSQYVSTRCIIIDLESVLSNSTNNEVNSVPMITSDSPNDRKLESDNHELLDKLATFCQILSSYLTQANLPTVWISIECCKDSLNTWNMIYELCGFSDKLKVCLKLQPVETDLELWLSEPVKCVVLSEETILTDKRVVLNKAVSSQLSILMKNNVKILLDSNLNYKSLISSGVCVQNSGSDNFVEEVVMRDLESEIDVKDVLKAVKRCYSRIGPLTIRELYGRGYEDLFQVPLQPLRDNLDSSTYNEFEKCSFKYNCYDQAIHSFISAKLMSLNQLSNLNSNISHSSPVNYIVYVLGAGRGPLVEVVMEVFKRNNIPTNDFVVYALEKNPYTMLTLDHKIQNNRWTNVRLIYSDMRDLNRGMVQSNLNNSPKTVHLVLSELLGSFGDNELSPECLYGFERSFNSLFSQSVRLEFIPGSYTSYVMPLHCPQIWAKIKSFENTKNFHMPYTVYLKTYYNVGTTYMDCFSFEHPKTQDSKTSQISTLERYKVIKFVARSDCYVHGFGAYFKCTLFDKIEISTLPQDSENLKSWFPMFFPLEIPFPVKKSQVITLHIWRKVNDLKVWYEWAFTTPYTTSIHNVNGHSYSISKC</sequence>
<feature type="active site" description="Proton donor/acceptor" evidence="5">
    <location>
        <position position="507"/>
    </location>
</feature>
<evidence type="ECO:0000256" key="4">
    <source>
        <dbReference type="PIRNR" id="PIRNR015894"/>
    </source>
</evidence>
<dbReference type="InterPro" id="IPR029063">
    <property type="entry name" value="SAM-dependent_MTases_sf"/>
</dbReference>
<organism evidence="12">
    <name type="scientific">Theileria annulata</name>
    <dbReference type="NCBI Taxonomy" id="5874"/>
    <lineage>
        <taxon>Eukaryota</taxon>
        <taxon>Sar</taxon>
        <taxon>Alveolata</taxon>
        <taxon>Apicomplexa</taxon>
        <taxon>Aconoidasida</taxon>
        <taxon>Piroplasmida</taxon>
        <taxon>Theileriidae</taxon>
        <taxon>Theileria</taxon>
    </lineage>
</organism>
<dbReference type="GO" id="GO:0016274">
    <property type="term" value="F:protein-arginine N-methyltransferase activity"/>
    <property type="evidence" value="ECO:0007669"/>
    <property type="project" value="InterPro"/>
</dbReference>
<evidence type="ECO:0000259" key="10">
    <source>
        <dbReference type="Pfam" id="PF17286"/>
    </source>
</evidence>
<feature type="domain" description="PRMT5 arginine-N-methyltransferase" evidence="8">
    <location>
        <begin position="337"/>
        <end position="521"/>
    </location>
</feature>
<feature type="domain" description="PRMT5 TIM barrel" evidence="9">
    <location>
        <begin position="40"/>
        <end position="328"/>
    </location>
</feature>
<evidence type="ECO:0000259" key="9">
    <source>
        <dbReference type="Pfam" id="PF17285"/>
    </source>
</evidence>
<dbReference type="Pfam" id="PF05185">
    <property type="entry name" value="PRMT5"/>
    <property type="match status" value="1"/>
</dbReference>
<feature type="domain" description="PRMT5 oligomerisation" evidence="10">
    <location>
        <begin position="536"/>
        <end position="704"/>
    </location>
</feature>
<dbReference type="PANTHER" id="PTHR10738:SF0">
    <property type="entry name" value="PROTEIN ARGININE N-METHYLTRANSFERASE 5"/>
    <property type="match status" value="1"/>
</dbReference>
<keyword evidence="1 4" id="KW-0489">Methyltransferase</keyword>
<dbReference type="InterPro" id="IPR035248">
    <property type="entry name" value="PRMT5_C"/>
</dbReference>
<keyword evidence="3 4" id="KW-0949">S-adenosyl-L-methionine</keyword>
<name>A0A3B0MIB5_THEAN</name>
<dbReference type="Gene3D" id="2.70.160.11">
    <property type="entry name" value="Hnrnp arginine n-methyltransferase1"/>
    <property type="match status" value="1"/>
</dbReference>
<evidence type="ECO:0000259" key="8">
    <source>
        <dbReference type="Pfam" id="PF05185"/>
    </source>
</evidence>
<dbReference type="Gene3D" id="3.40.50.150">
    <property type="entry name" value="Vaccinia Virus protein VP39"/>
    <property type="match status" value="1"/>
</dbReference>
<evidence type="ECO:0000256" key="2">
    <source>
        <dbReference type="ARBA" id="ARBA00022679"/>
    </source>
</evidence>
<dbReference type="SUPFAM" id="SSF53335">
    <property type="entry name" value="S-adenosyl-L-methionine-dependent methyltransferases"/>
    <property type="match status" value="1"/>
</dbReference>
<evidence type="ECO:0000313" key="11">
    <source>
        <dbReference type="EMBL" id="SVP88295.1"/>
    </source>
</evidence>
<feature type="binding site" evidence="6">
    <location>
        <position position="445"/>
    </location>
    <ligand>
        <name>S-adenosyl-L-methionine</name>
        <dbReference type="ChEBI" id="CHEBI:59789"/>
    </ligand>
</feature>
<evidence type="ECO:0000256" key="1">
    <source>
        <dbReference type="ARBA" id="ARBA00022603"/>
    </source>
</evidence>
<feature type="binding site" evidence="6">
    <location>
        <begin position="372"/>
        <end position="373"/>
    </location>
    <ligand>
        <name>S-adenosyl-L-methionine</name>
        <dbReference type="ChEBI" id="CHEBI:59789"/>
    </ligand>
</feature>
<dbReference type="GO" id="GO:0005634">
    <property type="term" value="C:nucleus"/>
    <property type="evidence" value="ECO:0007669"/>
    <property type="project" value="TreeGrafter"/>
</dbReference>
<dbReference type="GO" id="GO:0032259">
    <property type="term" value="P:methylation"/>
    <property type="evidence" value="ECO:0007669"/>
    <property type="project" value="UniProtKB-KW"/>
</dbReference>
<dbReference type="Pfam" id="PF17286">
    <property type="entry name" value="PRMT5_C"/>
    <property type="match status" value="1"/>
</dbReference>
<evidence type="ECO:0000256" key="7">
    <source>
        <dbReference type="PIRSR" id="PIRSR015894-3"/>
    </source>
</evidence>
<dbReference type="InterPro" id="IPR007857">
    <property type="entry name" value="Arg_MeTrfase_PRMT5"/>
</dbReference>
<dbReference type="EMBL" id="UIVS01000001">
    <property type="protein sequence ID" value="SVP89464.1"/>
    <property type="molecule type" value="Genomic_DNA"/>
</dbReference>
<dbReference type="AlphaFoldDB" id="A0A3B0MIB5"/>
<dbReference type="InterPro" id="IPR025799">
    <property type="entry name" value="Arg_MeTrfase"/>
</dbReference>
<keyword evidence="2 4" id="KW-0808">Transferase</keyword>
<protein>
    <recommendedName>
        <fullName evidence="4">Protein arginine N-methyltransferase</fullName>
    </recommendedName>
</protein>
<dbReference type="GO" id="GO:0005829">
    <property type="term" value="C:cytosol"/>
    <property type="evidence" value="ECO:0007669"/>
    <property type="project" value="TreeGrafter"/>
</dbReference>
<dbReference type="EMBL" id="UIVT01000001">
    <property type="protein sequence ID" value="SVP88295.1"/>
    <property type="molecule type" value="Genomic_DNA"/>
</dbReference>
<dbReference type="PROSITE" id="PS51678">
    <property type="entry name" value="SAM_MT_PRMT"/>
    <property type="match status" value="1"/>
</dbReference>
<dbReference type="GO" id="GO:0006355">
    <property type="term" value="P:regulation of DNA-templated transcription"/>
    <property type="evidence" value="ECO:0007669"/>
    <property type="project" value="TreeGrafter"/>
</dbReference>
<dbReference type="InterPro" id="IPR035247">
    <property type="entry name" value="PRMT5_TIM"/>
</dbReference>
<dbReference type="InterPro" id="IPR035075">
    <property type="entry name" value="PRMT5"/>
</dbReference>
<feature type="active site" description="Proton donor/acceptor" evidence="5">
    <location>
        <position position="498"/>
    </location>
</feature>
<dbReference type="VEuPathDB" id="PiroplasmaDB:TA20055"/>
<reference evidence="12" key="1">
    <citation type="submission" date="2018-07" db="EMBL/GenBank/DDBJ databases">
        <authorList>
            <person name="Quirk P.G."/>
            <person name="Krulwich T.A."/>
        </authorList>
    </citation>
    <scope>NUCLEOTIDE SEQUENCE</scope>
    <source>
        <strain evidence="12">Anand</strain>
    </source>
</reference>
<gene>
    <name evidence="11" type="ORF">TAT_000015900</name>
    <name evidence="12" type="ORF">TAV_000015700</name>
</gene>
<proteinExistence type="inferred from homology"/>
<dbReference type="Gene3D" id="3.20.20.150">
    <property type="entry name" value="Divalent-metal-dependent TIM barrel enzymes"/>
    <property type="match status" value="1"/>
</dbReference>
<evidence type="ECO:0000256" key="3">
    <source>
        <dbReference type="ARBA" id="ARBA00022691"/>
    </source>
</evidence>
<dbReference type="PIRSF" id="PIRSF015894">
    <property type="entry name" value="Skb1_MeTrfase"/>
    <property type="match status" value="1"/>
</dbReference>
<evidence type="ECO:0000313" key="12">
    <source>
        <dbReference type="EMBL" id="SVP89464.1"/>
    </source>
</evidence>
<evidence type="ECO:0000256" key="6">
    <source>
        <dbReference type="PIRSR" id="PIRSR015894-2"/>
    </source>
</evidence>
<feature type="site" description="Critical for specifying symmetric addition of methyl groups" evidence="7">
    <location>
        <position position="366"/>
    </location>
</feature>